<evidence type="ECO:0000259" key="7">
    <source>
        <dbReference type="PROSITE" id="PS50885"/>
    </source>
</evidence>
<feature type="transmembrane region" description="Helical" evidence="5">
    <location>
        <begin position="7"/>
        <end position="28"/>
    </location>
</feature>
<keyword evidence="9" id="KW-1185">Reference proteome</keyword>
<dbReference type="SUPFAM" id="SSF58104">
    <property type="entry name" value="Methyl-accepting chemotaxis protein (MCP) signaling domain"/>
    <property type="match status" value="1"/>
</dbReference>
<dbReference type="PANTHER" id="PTHR32089">
    <property type="entry name" value="METHYL-ACCEPTING CHEMOTAXIS PROTEIN MCPB"/>
    <property type="match status" value="1"/>
</dbReference>
<reference evidence="9" key="1">
    <citation type="submission" date="2015-08" db="EMBL/GenBank/DDBJ databases">
        <authorList>
            <person name="Varghese N."/>
        </authorList>
    </citation>
    <scope>NUCLEOTIDE SEQUENCE [LARGE SCALE GENOMIC DNA]</scope>
    <source>
        <strain evidence="9">JCM 18476</strain>
    </source>
</reference>
<name>A0A0K6IHR5_9GAMM</name>
<dbReference type="Pfam" id="PF00672">
    <property type="entry name" value="HAMP"/>
    <property type="match status" value="1"/>
</dbReference>
<dbReference type="EMBL" id="CYHG01000001">
    <property type="protein sequence ID" value="CUB02623.1"/>
    <property type="molecule type" value="Genomic_DNA"/>
</dbReference>
<dbReference type="PROSITE" id="PS50111">
    <property type="entry name" value="CHEMOTAXIS_TRANSDUC_2"/>
    <property type="match status" value="1"/>
</dbReference>
<dbReference type="FunFam" id="1.10.287.950:FF:000001">
    <property type="entry name" value="Methyl-accepting chemotaxis sensory transducer"/>
    <property type="match status" value="1"/>
</dbReference>
<dbReference type="CDD" id="cd06225">
    <property type="entry name" value="HAMP"/>
    <property type="match status" value="1"/>
</dbReference>
<evidence type="ECO:0000256" key="2">
    <source>
        <dbReference type="ARBA" id="ARBA00023224"/>
    </source>
</evidence>
<dbReference type="SMART" id="SM00304">
    <property type="entry name" value="HAMP"/>
    <property type="match status" value="1"/>
</dbReference>
<dbReference type="InterPro" id="IPR004089">
    <property type="entry name" value="MCPsignal_dom"/>
</dbReference>
<dbReference type="Pfam" id="PF00015">
    <property type="entry name" value="MCPsignal"/>
    <property type="match status" value="1"/>
</dbReference>
<dbReference type="CDD" id="cd11386">
    <property type="entry name" value="MCP_signal"/>
    <property type="match status" value="1"/>
</dbReference>
<dbReference type="AlphaFoldDB" id="A0A0K6IHR5"/>
<dbReference type="RefSeq" id="WP_055461574.1">
    <property type="nucleotide sequence ID" value="NZ_CYHG01000001.1"/>
</dbReference>
<dbReference type="InterPro" id="IPR003660">
    <property type="entry name" value="HAMP_dom"/>
</dbReference>
<dbReference type="PANTHER" id="PTHR32089:SF120">
    <property type="entry name" value="METHYL-ACCEPTING CHEMOTAXIS PROTEIN TLPQ"/>
    <property type="match status" value="1"/>
</dbReference>
<protein>
    <submittedName>
        <fullName evidence="8">Methyl-accepting chemotaxis protein</fullName>
    </submittedName>
</protein>
<dbReference type="Proteomes" id="UP000182769">
    <property type="component" value="Unassembled WGS sequence"/>
</dbReference>
<dbReference type="GO" id="GO:0006935">
    <property type="term" value="P:chemotaxis"/>
    <property type="evidence" value="ECO:0007669"/>
    <property type="project" value="UniProtKB-ARBA"/>
</dbReference>
<keyword evidence="5" id="KW-0472">Membrane</keyword>
<feature type="domain" description="HAMP" evidence="7">
    <location>
        <begin position="290"/>
        <end position="343"/>
    </location>
</feature>
<evidence type="ECO:0000259" key="6">
    <source>
        <dbReference type="PROSITE" id="PS50111"/>
    </source>
</evidence>
<evidence type="ECO:0000313" key="9">
    <source>
        <dbReference type="Proteomes" id="UP000182769"/>
    </source>
</evidence>
<feature type="domain" description="Methyl-accepting transducer" evidence="6">
    <location>
        <begin position="348"/>
        <end position="584"/>
    </location>
</feature>
<keyword evidence="2 4" id="KW-0807">Transducer</keyword>
<dbReference type="SMART" id="SM00283">
    <property type="entry name" value="MA"/>
    <property type="match status" value="1"/>
</dbReference>
<evidence type="ECO:0000256" key="4">
    <source>
        <dbReference type="PROSITE-ProRule" id="PRU00284"/>
    </source>
</evidence>
<dbReference type="OrthoDB" id="8724845at2"/>
<accession>A0A0K6IHR5</accession>
<evidence type="ECO:0000256" key="5">
    <source>
        <dbReference type="SAM" id="Phobius"/>
    </source>
</evidence>
<comment type="subcellular location">
    <subcellularLocation>
        <location evidence="1">Membrane</location>
    </subcellularLocation>
</comment>
<evidence type="ECO:0000256" key="3">
    <source>
        <dbReference type="ARBA" id="ARBA00029447"/>
    </source>
</evidence>
<sequence length="620" mass="69217">MQIKQKLILNTCVVIAAMVVLVIAFLFAEIKLKELIVGKELAQRQESEMLLLRRHEKDFLAREDLKYVERFSEVIDRITAQQKSLDRLFLEIGIDNQHFAGLLPLFQEYERKFKALVSAKQTMGLTQDEGLEGQLRSAVHDIESALKQLEMPDILVSMLQLRRHEKDFMLRLDSKYPERFVDTLKQLKQQIQAASISIAEQDRLLNLADAYQASFNAYVNQQRLVGLTSDQGIMGEMRRTIQQTEEKLAAMKQGMSRQTDVLLQEIEITLAVVFALVTIIATLIAWRISRSINRPLALIREAVLKVDSTRDLSLRIQYDGNDEIGDVARSTNQMLNGFQAVVQSVNDSVLHMNQQTQQLSQTAERTANDAERQRDETDMVAASVSELVSTIEDISQNMAVAVDKTQSTEQSATDGQVRVTEAVSRVQHLSSRLDGAMESAEELAKQSQSIGSMLNVIQDIAEQTNLLALNAAIEAARAGEQGRGFAVVADEVRALASRTHDATVEISEIIDALQSRTQGIVMIMKDCSEDGLRSSEESAVIGDVLGRITQEVHDIADMARSVASAIQQQSIAANEINRNVVTIREITMDTSDAVRLNSQSSHDISDQAHQLENVISRFKL</sequence>
<gene>
    <name evidence="8" type="ORF">Ga0061065_101463</name>
</gene>
<evidence type="ECO:0000313" key="8">
    <source>
        <dbReference type="EMBL" id="CUB02623.1"/>
    </source>
</evidence>
<dbReference type="Gene3D" id="1.10.287.950">
    <property type="entry name" value="Methyl-accepting chemotaxis protein"/>
    <property type="match status" value="1"/>
</dbReference>
<dbReference type="InterPro" id="IPR032255">
    <property type="entry name" value="HBM"/>
</dbReference>
<keyword evidence="5" id="KW-0812">Transmembrane</keyword>
<proteinExistence type="inferred from homology"/>
<dbReference type="PROSITE" id="PS50885">
    <property type="entry name" value="HAMP"/>
    <property type="match status" value="1"/>
</dbReference>
<organism evidence="8 9">
    <name type="scientific">Marinomonas fungiae</name>
    <dbReference type="NCBI Taxonomy" id="1137284"/>
    <lineage>
        <taxon>Bacteria</taxon>
        <taxon>Pseudomonadati</taxon>
        <taxon>Pseudomonadota</taxon>
        <taxon>Gammaproteobacteria</taxon>
        <taxon>Oceanospirillales</taxon>
        <taxon>Oceanospirillaceae</taxon>
        <taxon>Marinomonas</taxon>
    </lineage>
</organism>
<dbReference type="GO" id="GO:0007165">
    <property type="term" value="P:signal transduction"/>
    <property type="evidence" value="ECO:0007669"/>
    <property type="project" value="UniProtKB-KW"/>
</dbReference>
<dbReference type="SMART" id="SM01358">
    <property type="entry name" value="HBM"/>
    <property type="match status" value="1"/>
</dbReference>
<keyword evidence="5" id="KW-1133">Transmembrane helix</keyword>
<comment type="similarity">
    <text evidence="3">Belongs to the methyl-accepting chemotaxis (MCP) protein family.</text>
</comment>
<dbReference type="STRING" id="1137284.GCA_001418205_00465"/>
<dbReference type="GO" id="GO:0016020">
    <property type="term" value="C:membrane"/>
    <property type="evidence" value="ECO:0007669"/>
    <property type="project" value="UniProtKB-SubCell"/>
</dbReference>
<evidence type="ECO:0000256" key="1">
    <source>
        <dbReference type="ARBA" id="ARBA00004370"/>
    </source>
</evidence>